<dbReference type="EMBL" id="MK500581">
    <property type="protein sequence ID" value="QBK92737.1"/>
    <property type="molecule type" value="Genomic_DNA"/>
</dbReference>
<organism evidence="1">
    <name type="scientific">Pithovirus LCPAC401</name>
    <dbReference type="NCBI Taxonomy" id="2506595"/>
    <lineage>
        <taxon>Viruses</taxon>
        <taxon>Pithoviruses</taxon>
    </lineage>
</organism>
<sequence length="122" mass="14562">MRHLKRKYKFLLIDSKCYLEREYLLYTELIDFDDFDPYATGKYFNANVDPYSFSSSEPIAYINRIARKLFCIQNNNIEELDTLKFQGDMRGNGLNSYDTKTWAIAYLLEKSNLYEDVESEKF</sequence>
<proteinExistence type="predicted"/>
<accession>A0A481ZAC8</accession>
<reference evidence="1" key="1">
    <citation type="journal article" date="2019" name="MBio">
        <title>Virus Genomes from Deep Sea Sediments Expand the Ocean Megavirome and Support Independent Origins of Viral Gigantism.</title>
        <authorList>
            <person name="Backstrom D."/>
            <person name="Yutin N."/>
            <person name="Jorgensen S.L."/>
            <person name="Dharamshi J."/>
            <person name="Homa F."/>
            <person name="Zaremba-Niedwiedzka K."/>
            <person name="Spang A."/>
            <person name="Wolf Y.I."/>
            <person name="Koonin E.V."/>
            <person name="Ettema T.J."/>
        </authorList>
    </citation>
    <scope>NUCLEOTIDE SEQUENCE</scope>
</reference>
<evidence type="ECO:0000313" key="1">
    <source>
        <dbReference type="EMBL" id="QBK92737.1"/>
    </source>
</evidence>
<protein>
    <submittedName>
        <fullName evidence="1">Uncharacterized protein</fullName>
    </submittedName>
</protein>
<gene>
    <name evidence="1" type="ORF">LCPAC401_03750</name>
</gene>
<name>A0A481ZAC8_9VIRU</name>